<evidence type="ECO:0000313" key="2">
    <source>
        <dbReference type="Proteomes" id="UP000266861"/>
    </source>
</evidence>
<dbReference type="EMBL" id="PQFF01000479">
    <property type="protein sequence ID" value="RHZ47965.1"/>
    <property type="molecule type" value="Genomic_DNA"/>
</dbReference>
<proteinExistence type="predicted"/>
<dbReference type="OrthoDB" id="29879at2759"/>
<comment type="caution">
    <text evidence="1">The sequence shown here is derived from an EMBL/GenBank/DDBJ whole genome shotgun (WGS) entry which is preliminary data.</text>
</comment>
<dbReference type="Gene3D" id="1.20.58.340">
    <property type="entry name" value="Magnesium transport protein CorA, transmembrane region"/>
    <property type="match status" value="1"/>
</dbReference>
<organism evidence="1 2">
    <name type="scientific">Diversispora epigaea</name>
    <dbReference type="NCBI Taxonomy" id="1348612"/>
    <lineage>
        <taxon>Eukaryota</taxon>
        <taxon>Fungi</taxon>
        <taxon>Fungi incertae sedis</taxon>
        <taxon>Mucoromycota</taxon>
        <taxon>Glomeromycotina</taxon>
        <taxon>Glomeromycetes</taxon>
        <taxon>Diversisporales</taxon>
        <taxon>Diversisporaceae</taxon>
        <taxon>Diversispora</taxon>
    </lineage>
</organism>
<dbReference type="AlphaFoldDB" id="A0A397GAB0"/>
<name>A0A397GAB0_9GLOM</name>
<sequence length="90" mass="10279">MAFQNHIHQILDDLFAPLICTIEFEVDSIDELVLILKESEQTDMLRRIGHCRKKVLGLVRLLGTQISIEMTYQINDILSRLTALGTILIS</sequence>
<dbReference type="Proteomes" id="UP000266861">
    <property type="component" value="Unassembled WGS sequence"/>
</dbReference>
<dbReference type="SUPFAM" id="SSF143865">
    <property type="entry name" value="CorA soluble domain-like"/>
    <property type="match status" value="1"/>
</dbReference>
<reference evidence="1 2" key="1">
    <citation type="submission" date="2018-08" db="EMBL/GenBank/DDBJ databases">
        <title>Genome and evolution of the arbuscular mycorrhizal fungus Diversispora epigaea (formerly Glomus versiforme) and its bacterial endosymbionts.</title>
        <authorList>
            <person name="Sun X."/>
            <person name="Fei Z."/>
            <person name="Harrison M."/>
        </authorList>
    </citation>
    <scope>NUCLEOTIDE SEQUENCE [LARGE SCALE GENOMIC DNA]</scope>
    <source>
        <strain evidence="1 2">IT104</strain>
    </source>
</reference>
<gene>
    <name evidence="1" type="ORF">Glove_564g45</name>
</gene>
<dbReference type="GO" id="GO:0015095">
    <property type="term" value="F:magnesium ion transmembrane transporter activity"/>
    <property type="evidence" value="ECO:0007669"/>
    <property type="project" value="TreeGrafter"/>
</dbReference>
<dbReference type="InterPro" id="IPR045861">
    <property type="entry name" value="CorA_cytoplasmic_dom"/>
</dbReference>
<keyword evidence="2" id="KW-1185">Reference proteome</keyword>
<dbReference type="GO" id="GO:0016020">
    <property type="term" value="C:membrane"/>
    <property type="evidence" value="ECO:0007669"/>
    <property type="project" value="TreeGrafter"/>
</dbReference>
<accession>A0A397GAB0</accession>
<dbReference type="PANTHER" id="PTHR21535:SF51">
    <property type="entry name" value="MANGANESE RESISTANCE PROTEIN MNR2"/>
    <property type="match status" value="1"/>
</dbReference>
<dbReference type="PANTHER" id="PTHR21535">
    <property type="entry name" value="MAGNESIUM AND COBALT TRANSPORT PROTEIN/MITOCHONDRIAL IMPORT INNER MEMBRANE TRANSLOCASE SUBUNIT TIM8"/>
    <property type="match status" value="1"/>
</dbReference>
<evidence type="ECO:0000313" key="1">
    <source>
        <dbReference type="EMBL" id="RHZ47965.1"/>
    </source>
</evidence>
<dbReference type="STRING" id="1348612.A0A397GAB0"/>
<protein>
    <submittedName>
        <fullName evidence="1">Uncharacterized protein</fullName>
    </submittedName>
</protein>
<dbReference type="GO" id="GO:0010961">
    <property type="term" value="P:intracellular magnesium ion homeostasis"/>
    <property type="evidence" value="ECO:0007669"/>
    <property type="project" value="TreeGrafter"/>
</dbReference>